<protein>
    <submittedName>
        <fullName evidence="1">Uncharacterized protein</fullName>
    </submittedName>
</protein>
<proteinExistence type="predicted"/>
<gene>
    <name evidence="1" type="ORF">HMPREF0673_02522</name>
</gene>
<reference evidence="1 2" key="1">
    <citation type="submission" date="2011-08" db="EMBL/GenBank/DDBJ databases">
        <authorList>
            <person name="Weinstock G."/>
            <person name="Sodergren E."/>
            <person name="Clifton S."/>
            <person name="Fulton L."/>
            <person name="Fulton B."/>
            <person name="Courtney L."/>
            <person name="Fronick C."/>
            <person name="Harrison M."/>
            <person name="Strong C."/>
            <person name="Farmer C."/>
            <person name="Delahaunty K."/>
            <person name="Markovic C."/>
            <person name="Hall O."/>
            <person name="Minx P."/>
            <person name="Tomlinson C."/>
            <person name="Mitreva M."/>
            <person name="Hou S."/>
            <person name="Chen J."/>
            <person name="Wollam A."/>
            <person name="Pepin K.H."/>
            <person name="Johnson M."/>
            <person name="Bhonagiri V."/>
            <person name="Zhang X."/>
            <person name="Suruliraj S."/>
            <person name="Warren W."/>
            <person name="Chinwalla A."/>
            <person name="Mardis E.R."/>
            <person name="Wilson R.K."/>
        </authorList>
    </citation>
    <scope>NUCLEOTIDE SEQUENCE [LARGE SCALE GENOMIC DNA]</scope>
    <source>
        <strain evidence="1 2">DSM 18206</strain>
    </source>
</reference>
<dbReference type="Proteomes" id="UP000004407">
    <property type="component" value="Unassembled WGS sequence"/>
</dbReference>
<dbReference type="EMBL" id="AFZZ01000215">
    <property type="protein sequence ID" value="EHJ37088.1"/>
    <property type="molecule type" value="Genomic_DNA"/>
</dbReference>
<accession>G6B0V4</accession>
<organism evidence="1 2">
    <name type="scientific">Leyella stercorea DSM 18206</name>
    <dbReference type="NCBI Taxonomy" id="1002367"/>
    <lineage>
        <taxon>Bacteria</taxon>
        <taxon>Pseudomonadati</taxon>
        <taxon>Bacteroidota</taxon>
        <taxon>Bacteroidia</taxon>
        <taxon>Bacteroidales</taxon>
        <taxon>Prevotellaceae</taxon>
        <taxon>Leyella</taxon>
    </lineage>
</organism>
<feature type="non-terminal residue" evidence="1">
    <location>
        <position position="1"/>
    </location>
</feature>
<comment type="caution">
    <text evidence="1">The sequence shown here is derived from an EMBL/GenBank/DDBJ whole genome shotgun (WGS) entry which is preliminary data.</text>
</comment>
<evidence type="ECO:0000313" key="2">
    <source>
        <dbReference type="Proteomes" id="UP000004407"/>
    </source>
</evidence>
<dbReference type="HOGENOM" id="CLU_2627799_0_0_10"/>
<name>G6B0V4_9BACT</name>
<evidence type="ECO:0000313" key="1">
    <source>
        <dbReference type="EMBL" id="EHJ37088.1"/>
    </source>
</evidence>
<sequence>FGDLFLFRRVWHHAIPTPPPMVCDSVGIARCYTLLRFVFACKVKTQLMRAALGFAACQSKKAQHHIAQGSALGIECIY</sequence>
<dbReference type="AlphaFoldDB" id="G6B0V4"/>